<keyword evidence="20" id="KW-1185">Reference proteome</keyword>
<evidence type="ECO:0000256" key="16">
    <source>
        <dbReference type="RuleBase" id="RU003945"/>
    </source>
</evidence>
<feature type="transmembrane region" description="Helical" evidence="17">
    <location>
        <begin position="161"/>
        <end position="185"/>
    </location>
</feature>
<dbReference type="Proteomes" id="UP000245674">
    <property type="component" value="Unassembled WGS sequence"/>
</dbReference>
<reference evidence="19 20" key="1">
    <citation type="submission" date="2018-03" db="EMBL/GenBank/DDBJ databases">
        <title>Genomic Encyclopedia of Type Strains, Phase III (KMG-III): the genomes of soil and plant-associated and newly described type strains.</title>
        <authorList>
            <person name="Whitman W."/>
        </authorList>
    </citation>
    <scope>NUCLEOTIDE SEQUENCE [LARGE SCALE GENOMIC DNA]</scope>
    <source>
        <strain evidence="19 20">VKM Ac-1602</strain>
    </source>
</reference>
<evidence type="ECO:0000256" key="8">
    <source>
        <dbReference type="ARBA" id="ARBA00022989"/>
    </source>
</evidence>
<evidence type="ECO:0000313" key="19">
    <source>
        <dbReference type="EMBL" id="PWJ64234.1"/>
    </source>
</evidence>
<dbReference type="EMBL" id="QGDV01000005">
    <property type="protein sequence ID" value="PWJ64234.1"/>
    <property type="molecule type" value="Genomic_DNA"/>
</dbReference>
<evidence type="ECO:0000256" key="6">
    <source>
        <dbReference type="ARBA" id="ARBA00022692"/>
    </source>
</evidence>
<evidence type="ECO:0000259" key="18">
    <source>
        <dbReference type="Pfam" id="PF02096"/>
    </source>
</evidence>
<dbReference type="InterPro" id="IPR047196">
    <property type="entry name" value="YidC_ALB_C"/>
</dbReference>
<keyword evidence="6 16" id="KW-0812">Transmembrane</keyword>
<evidence type="ECO:0000256" key="3">
    <source>
        <dbReference type="ARBA" id="ARBA00015325"/>
    </source>
</evidence>
<proteinExistence type="inferred from homology"/>
<comment type="subunit">
    <text evidence="12">Interacts with the Sec translocase complex via SecD. Specifically interacts with transmembrane segments of nascent integral membrane proteins during membrane integration.</text>
</comment>
<feature type="transmembrane region" description="Helical" evidence="17">
    <location>
        <begin position="205"/>
        <end position="233"/>
    </location>
</feature>
<feature type="transmembrane region" description="Helical" evidence="17">
    <location>
        <begin position="101"/>
        <end position="124"/>
    </location>
</feature>
<evidence type="ECO:0000256" key="17">
    <source>
        <dbReference type="SAM" id="Phobius"/>
    </source>
</evidence>
<feature type="domain" description="Membrane insertase YidC/Oxa/ALB C-terminal" evidence="18">
    <location>
        <begin position="40"/>
        <end position="246"/>
    </location>
</feature>
<gene>
    <name evidence="19" type="ORF">B0H03_1059</name>
</gene>
<evidence type="ECO:0000256" key="10">
    <source>
        <dbReference type="ARBA" id="ARBA00023186"/>
    </source>
</evidence>
<evidence type="ECO:0000256" key="13">
    <source>
        <dbReference type="ARBA" id="ARBA00031538"/>
    </source>
</evidence>
<dbReference type="PANTHER" id="PTHR12428">
    <property type="entry name" value="OXA1"/>
    <property type="match status" value="1"/>
</dbReference>
<comment type="caution">
    <text evidence="19">The sequence shown here is derived from an EMBL/GenBank/DDBJ whole genome shotgun (WGS) entry which is preliminary data.</text>
</comment>
<dbReference type="Pfam" id="PF02096">
    <property type="entry name" value="60KD_IMP"/>
    <property type="match status" value="1"/>
</dbReference>
<accession>A0ABX5LDF2</accession>
<dbReference type="NCBIfam" id="TIGR03592">
    <property type="entry name" value="yidC_oxa1_cterm"/>
    <property type="match status" value="1"/>
</dbReference>
<dbReference type="PANTHER" id="PTHR12428:SF65">
    <property type="entry name" value="CYTOCHROME C OXIDASE ASSEMBLY PROTEIN COX18, MITOCHONDRIAL"/>
    <property type="match status" value="1"/>
</dbReference>
<keyword evidence="9 17" id="KW-0472">Membrane</keyword>
<evidence type="ECO:0000256" key="14">
    <source>
        <dbReference type="ARBA" id="ARBA00033245"/>
    </source>
</evidence>
<evidence type="ECO:0000256" key="4">
    <source>
        <dbReference type="ARBA" id="ARBA00022448"/>
    </source>
</evidence>
<protein>
    <recommendedName>
        <fullName evidence="3">Membrane protein insertase YidC</fullName>
    </recommendedName>
    <alternativeName>
        <fullName evidence="15">Foldase YidC</fullName>
    </alternativeName>
    <alternativeName>
        <fullName evidence="14">Membrane integrase YidC</fullName>
    </alternativeName>
    <alternativeName>
        <fullName evidence="13">Membrane protein YidC</fullName>
    </alternativeName>
</protein>
<evidence type="ECO:0000256" key="1">
    <source>
        <dbReference type="ARBA" id="ARBA00004651"/>
    </source>
</evidence>
<comment type="function">
    <text evidence="11">Required for the insertion and/or proper folding and/or complex formation of integral membrane proteins into the membrane. Involved in integration of membrane proteins that insert both dependently and independently of the Sec translocase complex, as well as at least some lipoproteins. Aids folding of multispanning membrane proteins.</text>
</comment>
<evidence type="ECO:0000256" key="15">
    <source>
        <dbReference type="ARBA" id="ARBA00033342"/>
    </source>
</evidence>
<evidence type="ECO:0000256" key="12">
    <source>
        <dbReference type="ARBA" id="ARBA00026028"/>
    </source>
</evidence>
<evidence type="ECO:0000256" key="11">
    <source>
        <dbReference type="ARBA" id="ARBA00025034"/>
    </source>
</evidence>
<dbReference type="InterPro" id="IPR028055">
    <property type="entry name" value="YidC/Oxa/ALB_C"/>
</dbReference>
<comment type="subcellular location">
    <subcellularLocation>
        <location evidence="1">Cell membrane</location>
        <topology evidence="1">Multi-pass membrane protein</topology>
    </subcellularLocation>
    <subcellularLocation>
        <location evidence="16">Membrane</location>
        <topology evidence="16">Multi-pass membrane protein</topology>
    </subcellularLocation>
</comment>
<evidence type="ECO:0000256" key="5">
    <source>
        <dbReference type="ARBA" id="ARBA00022475"/>
    </source>
</evidence>
<keyword evidence="8 17" id="KW-1133">Transmembrane helix</keyword>
<organism evidence="19 20">
    <name type="scientific">Rathayibacter iranicus NCPPB 2253 = VKM Ac-1602</name>
    <dbReference type="NCBI Taxonomy" id="1328868"/>
    <lineage>
        <taxon>Bacteria</taxon>
        <taxon>Bacillati</taxon>
        <taxon>Actinomycetota</taxon>
        <taxon>Actinomycetes</taxon>
        <taxon>Micrococcales</taxon>
        <taxon>Microbacteriaceae</taxon>
        <taxon>Rathayibacter</taxon>
    </lineage>
</organism>
<evidence type="ECO:0000256" key="2">
    <source>
        <dbReference type="ARBA" id="ARBA00010527"/>
    </source>
</evidence>
<keyword evidence="4" id="KW-0813">Transport</keyword>
<feature type="transmembrane region" description="Helical" evidence="17">
    <location>
        <begin position="38"/>
        <end position="58"/>
    </location>
</feature>
<comment type="similarity">
    <text evidence="2">Belongs to the OXA1/ALB3/YidC family. Type 1 subfamily.</text>
</comment>
<dbReference type="InterPro" id="IPR001708">
    <property type="entry name" value="YidC/ALB3/OXA1/COX18"/>
</dbReference>
<name>A0ABX5LDF2_9MICO</name>
<keyword evidence="7" id="KW-0653">Protein transport</keyword>
<evidence type="ECO:0000256" key="7">
    <source>
        <dbReference type="ARBA" id="ARBA00022927"/>
    </source>
</evidence>
<evidence type="ECO:0000313" key="20">
    <source>
        <dbReference type="Proteomes" id="UP000245674"/>
    </source>
</evidence>
<keyword evidence="10" id="KW-0143">Chaperone</keyword>
<keyword evidence="5" id="KW-1003">Cell membrane</keyword>
<sequence>MNMGPYEFLPIQLLLRIAYWAVTTLESFVEPVAGSESAAITIILFTIGIRLLLIPVGVSQVKAGVARTRMAPKVTELRRRYHKNLEMLQRKTMALYAEEKVSPFAGCLPVLAQAPVLMAVYGLFIRPSIDGHSNELLLRAFLGVPLDSGLLGLLTDGMITWPAAAVFVAIIFLIAVVAQASRHLLAPSSPPPSDSLPPGSPNPAAMMRVLSFMPFVTAGIAVLAPLAAGLYLLATTSWTLAERLVLIRILEPGKVAPM</sequence>
<dbReference type="CDD" id="cd20070">
    <property type="entry name" value="5TM_YidC_Alb3"/>
    <property type="match status" value="1"/>
</dbReference>
<evidence type="ECO:0000256" key="9">
    <source>
        <dbReference type="ARBA" id="ARBA00023136"/>
    </source>
</evidence>